<evidence type="ECO:0000313" key="2">
    <source>
        <dbReference type="Proteomes" id="UP000252085"/>
    </source>
</evidence>
<accession>A0A367S102</accession>
<dbReference type="AlphaFoldDB" id="A0A367S102"/>
<protein>
    <submittedName>
        <fullName evidence="1">Uncharacterized protein</fullName>
    </submittedName>
</protein>
<evidence type="ECO:0000313" key="1">
    <source>
        <dbReference type="EMBL" id="RCJ42546.1"/>
    </source>
</evidence>
<gene>
    <name evidence="1" type="ORF">A6769_37270</name>
</gene>
<organism evidence="1 2">
    <name type="scientific">Nostoc punctiforme NIES-2108</name>
    <dbReference type="NCBI Taxonomy" id="1356359"/>
    <lineage>
        <taxon>Bacteria</taxon>
        <taxon>Bacillati</taxon>
        <taxon>Cyanobacteriota</taxon>
        <taxon>Cyanophyceae</taxon>
        <taxon>Nostocales</taxon>
        <taxon>Nostocaceae</taxon>
        <taxon>Nostoc</taxon>
    </lineage>
</organism>
<reference evidence="1 2" key="1">
    <citation type="submission" date="2016-04" db="EMBL/GenBank/DDBJ databases">
        <authorList>
            <person name="Evans L.H."/>
            <person name="Alamgir A."/>
            <person name="Owens N."/>
            <person name="Weber N.D."/>
            <person name="Virtaneva K."/>
            <person name="Barbian K."/>
            <person name="Babar A."/>
            <person name="Rosenke K."/>
        </authorList>
    </citation>
    <scope>NUCLEOTIDE SEQUENCE [LARGE SCALE GENOMIC DNA]</scope>
    <source>
        <strain evidence="1">NIES-2108</strain>
    </source>
</reference>
<proteinExistence type="predicted"/>
<comment type="caution">
    <text evidence="1">The sequence shown here is derived from an EMBL/GenBank/DDBJ whole genome shotgun (WGS) entry which is preliminary data.</text>
</comment>
<name>A0A367S102_NOSPU</name>
<dbReference type="Proteomes" id="UP000252085">
    <property type="component" value="Unassembled WGS sequence"/>
</dbReference>
<sequence>MYIVPDKTQVFQAIKSNIELIASDSKSFDEYIQKIAIFAKLIRLNVSESEFINLCFKSWDYLKNDKNKSSNSSKK</sequence>
<dbReference type="EMBL" id="LXQE01000007">
    <property type="protein sequence ID" value="RCJ42546.1"/>
    <property type="molecule type" value="Genomic_DNA"/>
</dbReference>